<evidence type="ECO:0000259" key="3">
    <source>
        <dbReference type="PROSITE" id="PS50093"/>
    </source>
</evidence>
<reference evidence="4 5" key="1">
    <citation type="submission" date="2018-10" db="EMBL/GenBank/DDBJ databases">
        <title>Genomic Encyclopedia of Archaeal and Bacterial Type Strains, Phase II (KMG-II): from individual species to whole genera.</title>
        <authorList>
            <person name="Goeker M."/>
        </authorList>
    </citation>
    <scope>NUCLEOTIDE SEQUENCE [LARGE SCALE GENOMIC DNA]</scope>
    <source>
        <strain evidence="4 5">DSM 14954</strain>
    </source>
</reference>
<evidence type="ECO:0000313" key="4">
    <source>
        <dbReference type="EMBL" id="RKQ86984.1"/>
    </source>
</evidence>
<dbReference type="AlphaFoldDB" id="A0A660L195"/>
<dbReference type="PROSITE" id="PS51318">
    <property type="entry name" value="TAT"/>
    <property type="match status" value="1"/>
</dbReference>
<dbReference type="GO" id="GO:0005975">
    <property type="term" value="P:carbohydrate metabolic process"/>
    <property type="evidence" value="ECO:0007669"/>
    <property type="project" value="UniProtKB-ARBA"/>
</dbReference>
<dbReference type="PROSITE" id="PS50093">
    <property type="entry name" value="PKD"/>
    <property type="match status" value="1"/>
</dbReference>
<protein>
    <submittedName>
        <fullName evidence="4">PKD domain-containing protein</fullName>
    </submittedName>
</protein>
<keyword evidence="2" id="KW-0732">Signal</keyword>
<dbReference type="InterPro" id="IPR022409">
    <property type="entry name" value="PKD/Chitinase_dom"/>
</dbReference>
<dbReference type="Pfam" id="PF18911">
    <property type="entry name" value="PKD_4"/>
    <property type="match status" value="1"/>
</dbReference>
<sequence>MPRSRRAVLTLSLCLATLPASALGAGAAHAAAWLPGPTLTQSSVYAPPQTAIGADDGALVLTTEIDTFGSPIPSVVVRRLAPDGAQLAQLTIGKGYGVDAVALPGGGYRIAWVSPGPPTNQLVLATVDAAGRVSGVRPATSVEAISGPPVGAVAANGSAVLAYNPQPGPGDPRRLRVLQVAADGGAAPIADLGPVAPNSTALQLVRANDGSARLLWERPAPGNTVEQMVGRVSAAGVGTSAVLDDAVVADTAELVVGGGDPIVSWLAPGNVANSGDVLVSRLPSSGPIGGAATTVATGISAIGGSVDVAVAADGTATVVWPRFEPSTVTSSLHSRQFTPSGALGPEREISPPTGFVELDATPRVRIGRNGTMVVQWFRGFPAVDAQLKGLSKVLDSSGAAAGPELPVPYTLPLAAILSPGVVDVTVAPSGTGLLVGAAPTGGPASALLTARFDSTPPTLVPTLPATAVRGTAAAFAAGATDGSGIAKITWQFGDGASADGADVTHVYGAAGPQTVTVTATDAAGESTSVTRGIAVSDPPPGPAATPTPSPGPSLASAKLRVTKATRKGARVTVSGTIDRRARGQVSVTWSQKSGRKTVKRTVRAKIKKGRFSATIKLSRALARSRVAGRLSVTYAGDRVLRRTTVTRSVKAPAR</sequence>
<gene>
    <name evidence="4" type="ORF">C8N24_5004</name>
</gene>
<dbReference type="RefSeq" id="WP_121255178.1">
    <property type="nucleotide sequence ID" value="NZ_RBIL01000002.1"/>
</dbReference>
<dbReference type="InterPro" id="IPR013783">
    <property type="entry name" value="Ig-like_fold"/>
</dbReference>
<dbReference type="SUPFAM" id="SSF49299">
    <property type="entry name" value="PKD domain"/>
    <property type="match status" value="1"/>
</dbReference>
<evidence type="ECO:0000256" key="1">
    <source>
        <dbReference type="SAM" id="MobiDB-lite"/>
    </source>
</evidence>
<evidence type="ECO:0000256" key="2">
    <source>
        <dbReference type="SAM" id="SignalP"/>
    </source>
</evidence>
<comment type="caution">
    <text evidence="4">The sequence shown here is derived from an EMBL/GenBank/DDBJ whole genome shotgun (WGS) entry which is preliminary data.</text>
</comment>
<proteinExistence type="predicted"/>
<feature type="region of interest" description="Disordered" evidence="1">
    <location>
        <begin position="533"/>
        <end position="554"/>
    </location>
</feature>
<feature type="signal peptide" evidence="2">
    <location>
        <begin position="1"/>
        <end position="30"/>
    </location>
</feature>
<feature type="chain" id="PRO_5025046343" evidence="2">
    <location>
        <begin position="31"/>
        <end position="654"/>
    </location>
</feature>
<feature type="compositionally biased region" description="Pro residues" evidence="1">
    <location>
        <begin position="537"/>
        <end position="551"/>
    </location>
</feature>
<accession>A0A660L195</accession>
<dbReference type="CDD" id="cd00146">
    <property type="entry name" value="PKD"/>
    <property type="match status" value="1"/>
</dbReference>
<keyword evidence="5" id="KW-1185">Reference proteome</keyword>
<evidence type="ECO:0000313" key="5">
    <source>
        <dbReference type="Proteomes" id="UP000278962"/>
    </source>
</evidence>
<dbReference type="InterPro" id="IPR035986">
    <property type="entry name" value="PKD_dom_sf"/>
</dbReference>
<dbReference type="InterPro" id="IPR000601">
    <property type="entry name" value="PKD_dom"/>
</dbReference>
<name>A0A660L195_9ACTN</name>
<dbReference type="Proteomes" id="UP000278962">
    <property type="component" value="Unassembled WGS sequence"/>
</dbReference>
<dbReference type="SMART" id="SM00089">
    <property type="entry name" value="PKD"/>
    <property type="match status" value="1"/>
</dbReference>
<dbReference type="InterPro" id="IPR006311">
    <property type="entry name" value="TAT_signal"/>
</dbReference>
<feature type="domain" description="PKD" evidence="3">
    <location>
        <begin position="456"/>
        <end position="535"/>
    </location>
</feature>
<dbReference type="EMBL" id="RBIL01000002">
    <property type="protein sequence ID" value="RKQ86984.1"/>
    <property type="molecule type" value="Genomic_DNA"/>
</dbReference>
<feature type="region of interest" description="Disordered" evidence="1">
    <location>
        <begin position="331"/>
        <end position="354"/>
    </location>
</feature>
<organism evidence="4 5">
    <name type="scientific">Solirubrobacter pauli</name>
    <dbReference type="NCBI Taxonomy" id="166793"/>
    <lineage>
        <taxon>Bacteria</taxon>
        <taxon>Bacillati</taxon>
        <taxon>Actinomycetota</taxon>
        <taxon>Thermoleophilia</taxon>
        <taxon>Solirubrobacterales</taxon>
        <taxon>Solirubrobacteraceae</taxon>
        <taxon>Solirubrobacter</taxon>
    </lineage>
</organism>
<dbReference type="OrthoDB" id="9802683at2"/>
<dbReference type="Gene3D" id="2.60.40.10">
    <property type="entry name" value="Immunoglobulins"/>
    <property type="match status" value="1"/>
</dbReference>